<dbReference type="AlphaFoldDB" id="A0A8S9PQI3"/>
<evidence type="ECO:0000313" key="1">
    <source>
        <dbReference type="EMBL" id="KAF3524255.1"/>
    </source>
</evidence>
<organism evidence="1 2">
    <name type="scientific">Brassica cretica</name>
    <name type="common">Mustard</name>
    <dbReference type="NCBI Taxonomy" id="69181"/>
    <lineage>
        <taxon>Eukaryota</taxon>
        <taxon>Viridiplantae</taxon>
        <taxon>Streptophyta</taxon>
        <taxon>Embryophyta</taxon>
        <taxon>Tracheophyta</taxon>
        <taxon>Spermatophyta</taxon>
        <taxon>Magnoliopsida</taxon>
        <taxon>eudicotyledons</taxon>
        <taxon>Gunneridae</taxon>
        <taxon>Pentapetalae</taxon>
        <taxon>rosids</taxon>
        <taxon>malvids</taxon>
        <taxon>Brassicales</taxon>
        <taxon>Brassicaceae</taxon>
        <taxon>Brassiceae</taxon>
        <taxon>Brassica</taxon>
    </lineage>
</organism>
<proteinExistence type="predicted"/>
<accession>A0A8S9PQI3</accession>
<protein>
    <submittedName>
        <fullName evidence="1">Uncharacterized protein</fullName>
    </submittedName>
</protein>
<evidence type="ECO:0000313" key="2">
    <source>
        <dbReference type="Proteomes" id="UP000712600"/>
    </source>
</evidence>
<comment type="caution">
    <text evidence="1">The sequence shown here is derived from an EMBL/GenBank/DDBJ whole genome shotgun (WGS) entry which is preliminary data.</text>
</comment>
<dbReference type="Proteomes" id="UP000712600">
    <property type="component" value="Unassembled WGS sequence"/>
</dbReference>
<sequence>MHSGCSARSGIVTSDCSVVANPLYSTKCVLSPSDPPIGSAFVACSSPPHPICGHCRPDMVSLLLLVQIWLSRRRSRRLSVLWATLEDSDGSSLLSPPLVWSLILHPPSVWRVIVVEVGSLFGSRVGAVYVPLSQVVFFGSPLRSSELLAVWRPTPPHSLHVLHCRFVCSEVGCSVYFDKWQDDRWAFSLRTRLVLAALEVVYPFGSSVLYGLLVKSVSTV</sequence>
<dbReference type="EMBL" id="QGKX02001347">
    <property type="protein sequence ID" value="KAF3524255.1"/>
    <property type="molecule type" value="Genomic_DNA"/>
</dbReference>
<gene>
    <name evidence="1" type="ORF">F2Q69_00047262</name>
</gene>
<reference evidence="1" key="1">
    <citation type="submission" date="2019-12" db="EMBL/GenBank/DDBJ databases">
        <title>Genome sequencing and annotation of Brassica cretica.</title>
        <authorList>
            <person name="Studholme D.J."/>
            <person name="Sarris P."/>
        </authorList>
    </citation>
    <scope>NUCLEOTIDE SEQUENCE</scope>
    <source>
        <strain evidence="1">PFS-109/04</strain>
        <tissue evidence="1">Leaf</tissue>
    </source>
</reference>
<name>A0A8S9PQI3_BRACR</name>